<dbReference type="PROSITE" id="PS50995">
    <property type="entry name" value="HTH_MARR_2"/>
    <property type="match status" value="1"/>
</dbReference>
<organism evidence="2 3">
    <name type="scientific">Cellulomonas soli</name>
    <dbReference type="NCBI Taxonomy" id="931535"/>
    <lineage>
        <taxon>Bacteria</taxon>
        <taxon>Bacillati</taxon>
        <taxon>Actinomycetota</taxon>
        <taxon>Actinomycetes</taxon>
        <taxon>Micrococcales</taxon>
        <taxon>Cellulomonadaceae</taxon>
        <taxon>Cellulomonas</taxon>
    </lineage>
</organism>
<dbReference type="PANTHER" id="PTHR33164:SF95">
    <property type="entry name" value="TRANSCRIPTIONAL REGULATOR"/>
    <property type="match status" value="1"/>
</dbReference>
<gene>
    <name evidence="2" type="ORF">CSO01_07770</name>
</gene>
<dbReference type="InterPro" id="IPR039422">
    <property type="entry name" value="MarR/SlyA-like"/>
</dbReference>
<dbReference type="Proteomes" id="UP000321798">
    <property type="component" value="Unassembled WGS sequence"/>
</dbReference>
<dbReference type="EMBL" id="BKAL01000002">
    <property type="protein sequence ID" value="GEP68062.1"/>
    <property type="molecule type" value="Genomic_DNA"/>
</dbReference>
<dbReference type="InterPro" id="IPR036388">
    <property type="entry name" value="WH-like_DNA-bd_sf"/>
</dbReference>
<dbReference type="PRINTS" id="PR00598">
    <property type="entry name" value="HTHMARR"/>
</dbReference>
<feature type="domain" description="HTH marR-type" evidence="1">
    <location>
        <begin position="38"/>
        <end position="170"/>
    </location>
</feature>
<reference evidence="2 3" key="1">
    <citation type="submission" date="2019-07" db="EMBL/GenBank/DDBJ databases">
        <title>Whole genome shotgun sequence of Cellulomonas soli NBRC 109434.</title>
        <authorList>
            <person name="Hosoyama A."/>
            <person name="Uohara A."/>
            <person name="Ohji S."/>
            <person name="Ichikawa N."/>
        </authorList>
    </citation>
    <scope>NUCLEOTIDE SEQUENCE [LARGE SCALE GENOMIC DNA]</scope>
    <source>
        <strain evidence="2 3">NBRC 109434</strain>
    </source>
</reference>
<dbReference type="InterPro" id="IPR036390">
    <property type="entry name" value="WH_DNA-bd_sf"/>
</dbReference>
<comment type="caution">
    <text evidence="2">The sequence shown here is derived from an EMBL/GenBank/DDBJ whole genome shotgun (WGS) entry which is preliminary data.</text>
</comment>
<proteinExistence type="predicted"/>
<evidence type="ECO:0000313" key="2">
    <source>
        <dbReference type="EMBL" id="GEP68062.1"/>
    </source>
</evidence>
<dbReference type="SUPFAM" id="SSF46785">
    <property type="entry name" value="Winged helix' DNA-binding domain"/>
    <property type="match status" value="1"/>
</dbReference>
<name>A0A512PAD4_9CELL</name>
<accession>A0A512PAD4</accession>
<protein>
    <recommendedName>
        <fullName evidence="1">HTH marR-type domain-containing protein</fullName>
    </recommendedName>
</protein>
<dbReference type="Gene3D" id="1.10.10.10">
    <property type="entry name" value="Winged helix-like DNA-binding domain superfamily/Winged helix DNA-binding domain"/>
    <property type="match status" value="1"/>
</dbReference>
<sequence>MLLSLVSPTVSFVGGTNDVGYPGRVHSDAPLGAPERVRHLTSWRLGLVNRRAHDLVAARLGAEGVTGRQYRLLAALAEAGPSSQAQLADRAGLDRADVVDAVTALLRRELLDRAGDPTDRRRNVITSTDAGLTLLARLDAEVAEAQRDLLAPLDEGERGQLDHLLDRLLLRHGDDLTED</sequence>
<dbReference type="PANTHER" id="PTHR33164">
    <property type="entry name" value="TRANSCRIPTIONAL REGULATOR, MARR FAMILY"/>
    <property type="match status" value="1"/>
</dbReference>
<dbReference type="SMART" id="SM00347">
    <property type="entry name" value="HTH_MARR"/>
    <property type="match status" value="1"/>
</dbReference>
<dbReference type="AlphaFoldDB" id="A0A512PAD4"/>
<dbReference type="InterPro" id="IPR000835">
    <property type="entry name" value="HTH_MarR-typ"/>
</dbReference>
<evidence type="ECO:0000313" key="3">
    <source>
        <dbReference type="Proteomes" id="UP000321798"/>
    </source>
</evidence>
<dbReference type="GO" id="GO:0003700">
    <property type="term" value="F:DNA-binding transcription factor activity"/>
    <property type="evidence" value="ECO:0007669"/>
    <property type="project" value="InterPro"/>
</dbReference>
<keyword evidence="3" id="KW-1185">Reference proteome</keyword>
<dbReference type="Pfam" id="PF12802">
    <property type="entry name" value="MarR_2"/>
    <property type="match status" value="1"/>
</dbReference>
<dbReference type="OrthoDB" id="4826718at2"/>
<dbReference type="GO" id="GO:0006950">
    <property type="term" value="P:response to stress"/>
    <property type="evidence" value="ECO:0007669"/>
    <property type="project" value="TreeGrafter"/>
</dbReference>
<evidence type="ECO:0000259" key="1">
    <source>
        <dbReference type="PROSITE" id="PS50995"/>
    </source>
</evidence>